<evidence type="ECO:0000256" key="8">
    <source>
        <dbReference type="ARBA" id="ARBA00023133"/>
    </source>
</evidence>
<feature type="transmembrane region" description="Helical" evidence="14">
    <location>
        <begin position="211"/>
        <end position="229"/>
    </location>
</feature>
<dbReference type="PANTHER" id="PTHR43448">
    <property type="entry name" value="PROTOHEME IX FARNESYLTRANSFERASE, MITOCHONDRIAL"/>
    <property type="match status" value="1"/>
</dbReference>
<dbReference type="HAMAP" id="MF_00154">
    <property type="entry name" value="CyoE_CtaB"/>
    <property type="match status" value="1"/>
</dbReference>
<feature type="transmembrane region" description="Helical" evidence="14">
    <location>
        <begin position="42"/>
        <end position="62"/>
    </location>
</feature>
<feature type="transmembrane region" description="Helical" evidence="14">
    <location>
        <begin position="20"/>
        <end position="36"/>
    </location>
</feature>
<gene>
    <name evidence="15" type="primary">cyoE</name>
    <name evidence="14" type="synonym">ctaB</name>
    <name evidence="15" type="ORF">NBG4_300035</name>
</gene>
<keyword evidence="8 14" id="KW-0350">Heme biosynthesis</keyword>
<dbReference type="UniPathway" id="UPA00834">
    <property type="reaction ID" value="UER00712"/>
</dbReference>
<feature type="transmembrane region" description="Helical" evidence="14">
    <location>
        <begin position="111"/>
        <end position="130"/>
    </location>
</feature>
<dbReference type="Pfam" id="PF01040">
    <property type="entry name" value="UbiA"/>
    <property type="match status" value="1"/>
</dbReference>
<evidence type="ECO:0000256" key="14">
    <source>
        <dbReference type="HAMAP-Rule" id="MF_00154"/>
    </source>
</evidence>
<comment type="similarity">
    <text evidence="14">Belongs to the UbiA prenyltransferase family. Protoheme IX farnesyltransferase subfamily.</text>
</comment>
<dbReference type="InterPro" id="IPR000537">
    <property type="entry name" value="UbiA_prenyltransferase"/>
</dbReference>
<feature type="transmembrane region" description="Helical" evidence="14">
    <location>
        <begin position="83"/>
        <end position="105"/>
    </location>
</feature>
<keyword evidence="7 14" id="KW-1133">Transmembrane helix</keyword>
<keyword evidence="16" id="KW-1185">Reference proteome</keyword>
<evidence type="ECO:0000256" key="11">
    <source>
        <dbReference type="ARBA" id="ARBA00040810"/>
    </source>
</evidence>
<evidence type="ECO:0000256" key="4">
    <source>
        <dbReference type="ARBA" id="ARBA00022475"/>
    </source>
</evidence>
<evidence type="ECO:0000256" key="7">
    <source>
        <dbReference type="ARBA" id="ARBA00022989"/>
    </source>
</evidence>
<comment type="pathway">
    <text evidence="2 14">Porphyrin-containing compound metabolism; heme O biosynthesis; heme O from protoheme: step 1/1.</text>
</comment>
<dbReference type="EMBL" id="OUUY01000076">
    <property type="protein sequence ID" value="SPQ00728.1"/>
    <property type="molecule type" value="Genomic_DNA"/>
</dbReference>
<keyword evidence="6 14" id="KW-0812">Transmembrane</keyword>
<comment type="subcellular location">
    <subcellularLocation>
        <location evidence="1 14">Cell membrane</location>
        <topology evidence="1 14">Multi-pass membrane protein</topology>
    </subcellularLocation>
</comment>
<evidence type="ECO:0000256" key="2">
    <source>
        <dbReference type="ARBA" id="ARBA00004919"/>
    </source>
</evidence>
<feature type="transmembrane region" description="Helical" evidence="14">
    <location>
        <begin position="137"/>
        <end position="159"/>
    </location>
</feature>
<dbReference type="PANTHER" id="PTHR43448:SF7">
    <property type="entry name" value="4-HYDROXYBENZOATE SOLANESYLTRANSFERASE"/>
    <property type="match status" value="1"/>
</dbReference>
<dbReference type="InterPro" id="IPR044878">
    <property type="entry name" value="UbiA_sf"/>
</dbReference>
<evidence type="ECO:0000256" key="3">
    <source>
        <dbReference type="ARBA" id="ARBA00012292"/>
    </source>
</evidence>
<evidence type="ECO:0000256" key="5">
    <source>
        <dbReference type="ARBA" id="ARBA00022679"/>
    </source>
</evidence>
<organism evidence="15 16">
    <name type="scientific">Candidatus Sulfobium mesophilum</name>
    <dbReference type="NCBI Taxonomy" id="2016548"/>
    <lineage>
        <taxon>Bacteria</taxon>
        <taxon>Pseudomonadati</taxon>
        <taxon>Nitrospirota</taxon>
        <taxon>Nitrospiria</taxon>
        <taxon>Nitrospirales</taxon>
        <taxon>Nitrospiraceae</taxon>
        <taxon>Candidatus Sulfobium</taxon>
    </lineage>
</organism>
<keyword evidence="4 14" id="KW-1003">Cell membrane</keyword>
<sequence>MIMRSDEILSYAELCKLRISLLSAFSAGMGFLLSAHRTSSGMLSVALGVFLLACGACALNQFQERDLDARMKRTLGRPVPSGRIKPASALCFALSLISLGCLILLLTGGTVVMFLGLIAVIWYNGVYTFLKRKTAFAAVPGSLTGSVPPAIGWVLGGGALTDHRLATICFFFFMWQAPHFWLLLMGHGEEYEKAGLPSLAVLFSRPQLRRVIFIWTSAAAISVLFIPMGGVVQNYLTGISLFTASVWLIFRGVRVLRAGDGDDCFLLAFRGINVFVFVIMLLLSMDNLIGGFTL</sequence>
<dbReference type="InterPro" id="IPR006369">
    <property type="entry name" value="Protohaem_IX_farnesylTrfase"/>
</dbReference>
<dbReference type="OrthoDB" id="9814417at2"/>
<dbReference type="Proteomes" id="UP000245125">
    <property type="component" value="Unassembled WGS sequence"/>
</dbReference>
<dbReference type="EC" id="2.5.1.141" evidence="3 14"/>
<evidence type="ECO:0000313" key="15">
    <source>
        <dbReference type="EMBL" id="SPQ00728.1"/>
    </source>
</evidence>
<dbReference type="PROSITE" id="PS00943">
    <property type="entry name" value="UBIA"/>
    <property type="match status" value="1"/>
</dbReference>
<comment type="catalytic activity">
    <reaction evidence="13 14">
        <text>heme b + (2E,6E)-farnesyl diphosphate + H2O = Fe(II)-heme o + diphosphate</text>
        <dbReference type="Rhea" id="RHEA:28070"/>
        <dbReference type="ChEBI" id="CHEBI:15377"/>
        <dbReference type="ChEBI" id="CHEBI:33019"/>
        <dbReference type="ChEBI" id="CHEBI:60344"/>
        <dbReference type="ChEBI" id="CHEBI:60530"/>
        <dbReference type="ChEBI" id="CHEBI:175763"/>
        <dbReference type="EC" id="2.5.1.141"/>
    </reaction>
</comment>
<reference evidence="16" key="1">
    <citation type="submission" date="2018-03" db="EMBL/GenBank/DDBJ databases">
        <authorList>
            <person name="Zecchin S."/>
        </authorList>
    </citation>
    <scope>NUCLEOTIDE SEQUENCE [LARGE SCALE GENOMIC DNA]</scope>
</reference>
<dbReference type="CDD" id="cd13957">
    <property type="entry name" value="PT_UbiA_Cox10"/>
    <property type="match status" value="1"/>
</dbReference>
<feature type="transmembrane region" description="Helical" evidence="14">
    <location>
        <begin position="235"/>
        <end position="253"/>
    </location>
</feature>
<evidence type="ECO:0000256" key="13">
    <source>
        <dbReference type="ARBA" id="ARBA00047690"/>
    </source>
</evidence>
<evidence type="ECO:0000256" key="1">
    <source>
        <dbReference type="ARBA" id="ARBA00004651"/>
    </source>
</evidence>
<comment type="miscellaneous">
    <text evidence="14">Carbon 2 of the heme B porphyrin ring is defined according to the Fischer nomenclature.</text>
</comment>
<evidence type="ECO:0000256" key="10">
    <source>
        <dbReference type="ARBA" id="ARBA00030253"/>
    </source>
</evidence>
<dbReference type="GO" id="GO:0048034">
    <property type="term" value="P:heme O biosynthetic process"/>
    <property type="evidence" value="ECO:0007669"/>
    <property type="project" value="UniProtKB-UniRule"/>
</dbReference>
<evidence type="ECO:0000256" key="12">
    <source>
        <dbReference type="ARBA" id="ARBA00042475"/>
    </source>
</evidence>
<proteinExistence type="inferred from homology"/>
<feature type="transmembrane region" description="Helical" evidence="14">
    <location>
        <begin position="165"/>
        <end position="184"/>
    </location>
</feature>
<keyword evidence="9 14" id="KW-0472">Membrane</keyword>
<dbReference type="GO" id="GO:0008495">
    <property type="term" value="F:protoheme IX farnesyltransferase activity"/>
    <property type="evidence" value="ECO:0007669"/>
    <property type="project" value="UniProtKB-UniRule"/>
</dbReference>
<evidence type="ECO:0000313" key="16">
    <source>
        <dbReference type="Proteomes" id="UP000245125"/>
    </source>
</evidence>
<feature type="transmembrane region" description="Helical" evidence="14">
    <location>
        <begin position="265"/>
        <end position="285"/>
    </location>
</feature>
<protein>
    <recommendedName>
        <fullName evidence="11 14">Protoheme IX farnesyltransferase</fullName>
        <ecNumber evidence="3 14">2.5.1.141</ecNumber>
    </recommendedName>
    <alternativeName>
        <fullName evidence="12 14">Heme B farnesyltransferase</fullName>
    </alternativeName>
    <alternativeName>
        <fullName evidence="10 14">Heme O synthase</fullName>
    </alternativeName>
</protein>
<keyword evidence="5 14" id="KW-0808">Transferase</keyword>
<dbReference type="InterPro" id="IPR030470">
    <property type="entry name" value="UbiA_prenylTrfase_CS"/>
</dbReference>
<dbReference type="Gene3D" id="1.10.357.140">
    <property type="entry name" value="UbiA prenyltransferase"/>
    <property type="match status" value="1"/>
</dbReference>
<accession>A0A2U3QH55</accession>
<evidence type="ECO:0000256" key="6">
    <source>
        <dbReference type="ARBA" id="ARBA00022692"/>
    </source>
</evidence>
<name>A0A2U3QH55_9BACT</name>
<comment type="function">
    <text evidence="14">Converts heme B (protoheme IX) to heme O by substitution of the vinyl group on carbon 2 of heme B porphyrin ring with a hydroxyethyl farnesyl side group.</text>
</comment>
<dbReference type="AlphaFoldDB" id="A0A2U3QH55"/>
<dbReference type="GO" id="GO:0005886">
    <property type="term" value="C:plasma membrane"/>
    <property type="evidence" value="ECO:0007669"/>
    <property type="project" value="UniProtKB-SubCell"/>
</dbReference>
<evidence type="ECO:0000256" key="9">
    <source>
        <dbReference type="ARBA" id="ARBA00023136"/>
    </source>
</evidence>